<protein>
    <submittedName>
        <fullName evidence="1">Uncharacterized protein</fullName>
    </submittedName>
</protein>
<dbReference type="AlphaFoldDB" id="A0A2P2NIS6"/>
<dbReference type="EMBL" id="GGEC01061875">
    <property type="protein sequence ID" value="MBX42359.1"/>
    <property type="molecule type" value="Transcribed_RNA"/>
</dbReference>
<organism evidence="1">
    <name type="scientific">Rhizophora mucronata</name>
    <name type="common">Asiatic mangrove</name>
    <dbReference type="NCBI Taxonomy" id="61149"/>
    <lineage>
        <taxon>Eukaryota</taxon>
        <taxon>Viridiplantae</taxon>
        <taxon>Streptophyta</taxon>
        <taxon>Embryophyta</taxon>
        <taxon>Tracheophyta</taxon>
        <taxon>Spermatophyta</taxon>
        <taxon>Magnoliopsida</taxon>
        <taxon>eudicotyledons</taxon>
        <taxon>Gunneridae</taxon>
        <taxon>Pentapetalae</taxon>
        <taxon>rosids</taxon>
        <taxon>fabids</taxon>
        <taxon>Malpighiales</taxon>
        <taxon>Rhizophoraceae</taxon>
        <taxon>Rhizophora</taxon>
    </lineage>
</organism>
<reference evidence="1" key="1">
    <citation type="submission" date="2018-02" db="EMBL/GenBank/DDBJ databases">
        <title>Rhizophora mucronata_Transcriptome.</title>
        <authorList>
            <person name="Meera S.P."/>
            <person name="Sreeshan A."/>
            <person name="Augustine A."/>
        </authorList>
    </citation>
    <scope>NUCLEOTIDE SEQUENCE</scope>
    <source>
        <tissue evidence="1">Leaf</tissue>
    </source>
</reference>
<accession>A0A2P2NIS6</accession>
<name>A0A2P2NIS6_RHIMU</name>
<evidence type="ECO:0000313" key="1">
    <source>
        <dbReference type="EMBL" id="MBX42359.1"/>
    </source>
</evidence>
<sequence length="63" mass="7541">MAVKTIQKRTSILTLRDCIDFTDFLKFQENLKWIEAKQSAQCKQARKAKWIDGKRDRKRRSVI</sequence>
<proteinExistence type="predicted"/>